<evidence type="ECO:0000256" key="1">
    <source>
        <dbReference type="SAM" id="MobiDB-lite"/>
    </source>
</evidence>
<comment type="caution">
    <text evidence="3">The sequence shown here is derived from an EMBL/GenBank/DDBJ whole genome shotgun (WGS) entry which is preliminary data.</text>
</comment>
<dbReference type="AlphaFoldDB" id="A0A1G2R2Z4"/>
<name>A0A1G2R2Z4_9BACT</name>
<feature type="transmembrane region" description="Helical" evidence="2">
    <location>
        <begin position="325"/>
        <end position="354"/>
    </location>
</feature>
<keyword evidence="2" id="KW-1133">Transmembrane helix</keyword>
<dbReference type="InterPro" id="IPR045782">
    <property type="entry name" value="TrbL_3"/>
</dbReference>
<sequence length="768" mass="83692">MLYNKKMLLARRNILGKKWLAGILTAGLVVAGISLPGTSFADFFGIGAALGGIAGKAIAAVVLGILGGVMATSALLLDWAVDPSFIRHPYTCLTLTCKAGEEISIVGVGWPVVRDFANMLLVLMLIAIALGTALRIRSYEFQKTLPLLIGVALLINFTPVLLGVIVDAANIVMRFFLEGFSVGSIVSNVMIDQINSIGGGLNILDPESWFTFFFKLVFMAVWIILATIIFLLFAVLMIMRRVAIWLLVILSPLAFVAYIIPLTRGYFKTWWHQFLQWTIIGVSAAFFLWLSEWMINFAGTGGKFISKAGGPAGQFEQMINGILPYGIAILFMGFGFFMALSTSAIGASGVIAGARKTTRQAPGRVWKSRPVERAKMTVAARARDYITGDRPLPQLRLWGGEARLAKKIPVAGKPIAGAMEAGGRGVEWITQRPKAIGGWGARGAAKITPEPIKKPLRLPGEAQKVWGEIAASKLTEYVAEKREATKFKPPKAFEAWTPREQESYIKGVFSEKDRATLLKTMDEKGTLQLTSGEFQERAMQTAEAIKNDATSKKELASILNALPDKLSEKLKTALETSGLKGPEKEQKERELREKIESLASALKIDRDQAARAIHVRDMKSDDISKISKNALKERGVQEAVHMWDGSQIAAAAKTFKRDFVEPYMQEAERRGLEWYEKNNPKSIRYSRQLIAQELGFRMPNRGGEGHPDWPALSTTPPGGGGPTPPGGTPSPSEPPPGTYGGPGTSTRRTPGIIPPTKREPGTYPGPGI</sequence>
<reference evidence="3 4" key="1">
    <citation type="journal article" date="2016" name="Nat. Commun.">
        <title>Thousands of microbial genomes shed light on interconnected biogeochemical processes in an aquifer system.</title>
        <authorList>
            <person name="Anantharaman K."/>
            <person name="Brown C.T."/>
            <person name="Hug L.A."/>
            <person name="Sharon I."/>
            <person name="Castelle C.J."/>
            <person name="Probst A.J."/>
            <person name="Thomas B.C."/>
            <person name="Singh A."/>
            <person name="Wilkins M.J."/>
            <person name="Karaoz U."/>
            <person name="Brodie E.L."/>
            <person name="Williams K.H."/>
            <person name="Hubbard S.S."/>
            <person name="Banfield J.F."/>
        </authorList>
    </citation>
    <scope>NUCLEOTIDE SEQUENCE [LARGE SCALE GENOMIC DNA]</scope>
</reference>
<feature type="transmembrane region" description="Helical" evidence="2">
    <location>
        <begin position="212"/>
        <end position="236"/>
    </location>
</feature>
<feature type="transmembrane region" description="Helical" evidence="2">
    <location>
        <begin position="57"/>
        <end position="77"/>
    </location>
</feature>
<feature type="region of interest" description="Disordered" evidence="1">
    <location>
        <begin position="697"/>
        <end position="768"/>
    </location>
</feature>
<feature type="transmembrane region" description="Helical" evidence="2">
    <location>
        <begin position="116"/>
        <end position="134"/>
    </location>
</feature>
<evidence type="ECO:0000313" key="4">
    <source>
        <dbReference type="Proteomes" id="UP000179258"/>
    </source>
</evidence>
<keyword evidence="2" id="KW-0472">Membrane</keyword>
<proteinExistence type="predicted"/>
<feature type="transmembrane region" description="Helical" evidence="2">
    <location>
        <begin position="171"/>
        <end position="191"/>
    </location>
</feature>
<evidence type="ECO:0000313" key="3">
    <source>
        <dbReference type="EMBL" id="OHA67235.1"/>
    </source>
</evidence>
<feature type="compositionally biased region" description="Pro residues" evidence="1">
    <location>
        <begin position="722"/>
        <end position="737"/>
    </location>
</feature>
<protein>
    <submittedName>
        <fullName evidence="3">Uncharacterized protein</fullName>
    </submittedName>
</protein>
<feature type="transmembrane region" description="Helical" evidence="2">
    <location>
        <begin position="274"/>
        <end position="291"/>
    </location>
</feature>
<feature type="transmembrane region" description="Helical" evidence="2">
    <location>
        <begin position="242"/>
        <end position="262"/>
    </location>
</feature>
<keyword evidence="2" id="KW-0812">Transmembrane</keyword>
<accession>A0A1G2R2Z4</accession>
<dbReference type="Proteomes" id="UP000179258">
    <property type="component" value="Unassembled WGS sequence"/>
</dbReference>
<dbReference type="EMBL" id="MHTX01000043">
    <property type="protein sequence ID" value="OHA67235.1"/>
    <property type="molecule type" value="Genomic_DNA"/>
</dbReference>
<dbReference type="Pfam" id="PF19590">
    <property type="entry name" value="TrbL_3"/>
    <property type="match status" value="1"/>
</dbReference>
<gene>
    <name evidence="3" type="ORF">A3D59_00310</name>
</gene>
<organism evidence="3 4">
    <name type="scientific">Candidatus Wildermuthbacteria bacterium RIFCSPHIGHO2_02_FULL_47_17</name>
    <dbReference type="NCBI Taxonomy" id="1802452"/>
    <lineage>
        <taxon>Bacteria</taxon>
        <taxon>Candidatus Wildermuthiibacteriota</taxon>
    </lineage>
</organism>
<feature type="transmembrane region" description="Helical" evidence="2">
    <location>
        <begin position="146"/>
        <end position="165"/>
    </location>
</feature>
<evidence type="ECO:0000256" key="2">
    <source>
        <dbReference type="SAM" id="Phobius"/>
    </source>
</evidence>